<gene>
    <name evidence="1" type="ORF">METZ01_LOCUS293537</name>
</gene>
<reference evidence="1" key="1">
    <citation type="submission" date="2018-05" db="EMBL/GenBank/DDBJ databases">
        <authorList>
            <person name="Lanie J.A."/>
            <person name="Ng W.-L."/>
            <person name="Kazmierczak K.M."/>
            <person name="Andrzejewski T.M."/>
            <person name="Davidsen T.M."/>
            <person name="Wayne K.J."/>
            <person name="Tettelin H."/>
            <person name="Glass J.I."/>
            <person name="Rusch D."/>
            <person name="Podicherti R."/>
            <person name="Tsui H.-C.T."/>
            <person name="Winkler M.E."/>
        </authorList>
    </citation>
    <scope>NUCLEOTIDE SEQUENCE</scope>
</reference>
<dbReference type="EMBL" id="UINC01089515">
    <property type="protein sequence ID" value="SVC40683.1"/>
    <property type="molecule type" value="Genomic_DNA"/>
</dbReference>
<proteinExistence type="predicted"/>
<protein>
    <submittedName>
        <fullName evidence="1">Uncharacterized protein</fullName>
    </submittedName>
</protein>
<name>A0A382LVZ3_9ZZZZ</name>
<accession>A0A382LVZ3</accession>
<evidence type="ECO:0000313" key="1">
    <source>
        <dbReference type="EMBL" id="SVC40683.1"/>
    </source>
</evidence>
<sequence>MKTFFAIWAQFWKPFNKFAYCSMAFYSAKSIPHT</sequence>
<feature type="non-terminal residue" evidence="1">
    <location>
        <position position="34"/>
    </location>
</feature>
<dbReference type="AlphaFoldDB" id="A0A382LVZ3"/>
<organism evidence="1">
    <name type="scientific">marine metagenome</name>
    <dbReference type="NCBI Taxonomy" id="408172"/>
    <lineage>
        <taxon>unclassified sequences</taxon>
        <taxon>metagenomes</taxon>
        <taxon>ecological metagenomes</taxon>
    </lineage>
</organism>